<comment type="caution">
    <text evidence="1">The sequence shown here is derived from an EMBL/GenBank/DDBJ whole genome shotgun (WGS) entry which is preliminary data.</text>
</comment>
<keyword evidence="2" id="KW-1185">Reference proteome</keyword>
<dbReference type="Proteomes" id="UP000748756">
    <property type="component" value="Unassembled WGS sequence"/>
</dbReference>
<dbReference type="EMBL" id="JAAAUQ010000110">
    <property type="protein sequence ID" value="KAF9154552.1"/>
    <property type="molecule type" value="Genomic_DNA"/>
</dbReference>
<evidence type="ECO:0000313" key="2">
    <source>
        <dbReference type="Proteomes" id="UP000748756"/>
    </source>
</evidence>
<name>A0A9P5VE71_9FUNG</name>
<protein>
    <submittedName>
        <fullName evidence="1">Uncharacterized protein</fullName>
    </submittedName>
</protein>
<dbReference type="OrthoDB" id="2369460at2759"/>
<gene>
    <name evidence="1" type="ORF">BG015_000628</name>
</gene>
<accession>A0A9P5VE71</accession>
<evidence type="ECO:0000313" key="1">
    <source>
        <dbReference type="EMBL" id="KAF9154552.1"/>
    </source>
</evidence>
<dbReference type="AlphaFoldDB" id="A0A9P5VE71"/>
<reference evidence="1" key="1">
    <citation type="journal article" date="2020" name="Fungal Divers.">
        <title>Resolving the Mortierellaceae phylogeny through synthesis of multi-gene phylogenetics and phylogenomics.</title>
        <authorList>
            <person name="Vandepol N."/>
            <person name="Liber J."/>
            <person name="Desiro A."/>
            <person name="Na H."/>
            <person name="Kennedy M."/>
            <person name="Barry K."/>
            <person name="Grigoriev I.V."/>
            <person name="Miller A.N."/>
            <person name="O'Donnell K."/>
            <person name="Stajich J.E."/>
            <person name="Bonito G."/>
        </authorList>
    </citation>
    <scope>NUCLEOTIDE SEQUENCE</scope>
    <source>
        <strain evidence="1">NRRL 6426</strain>
    </source>
</reference>
<proteinExistence type="predicted"/>
<sequence>MDLEETEWKSSVQSEQWTKGLITLEEIVISEFCKPVPDETDIVAIAYSQNLKEFEAYHHRISYNSIPRFDKGWVELPFLTHLRIFISAPGLTADPQLFSNYPNVVSVLLLDETQIYQRDEIELCLPAHLSLLGP</sequence>
<organism evidence="1 2">
    <name type="scientific">Linnemannia schmuckeri</name>
    <dbReference type="NCBI Taxonomy" id="64567"/>
    <lineage>
        <taxon>Eukaryota</taxon>
        <taxon>Fungi</taxon>
        <taxon>Fungi incertae sedis</taxon>
        <taxon>Mucoromycota</taxon>
        <taxon>Mortierellomycotina</taxon>
        <taxon>Mortierellomycetes</taxon>
        <taxon>Mortierellales</taxon>
        <taxon>Mortierellaceae</taxon>
        <taxon>Linnemannia</taxon>
    </lineage>
</organism>